<organism evidence="1 2">
    <name type="scientific">Pseudomonas syringae pv. helianthi</name>
    <dbReference type="NCBI Taxonomy" id="251654"/>
    <lineage>
        <taxon>Bacteria</taxon>
        <taxon>Pseudomonadati</taxon>
        <taxon>Pseudomonadota</taxon>
        <taxon>Gammaproteobacteria</taxon>
        <taxon>Pseudomonadales</taxon>
        <taxon>Pseudomonadaceae</taxon>
        <taxon>Pseudomonas</taxon>
    </lineage>
</organism>
<accession>A0A0P9VSW2</accession>
<evidence type="ECO:0000313" key="1">
    <source>
        <dbReference type="EMBL" id="KPX41395.1"/>
    </source>
</evidence>
<gene>
    <name evidence="1" type="ORF">ALO68_101235</name>
</gene>
<comment type="caution">
    <text evidence="1">The sequence shown here is derived from an EMBL/GenBank/DDBJ whole genome shotgun (WGS) entry which is preliminary data.</text>
</comment>
<name>A0A0P9VSW2_9PSED</name>
<reference evidence="1 2" key="1">
    <citation type="submission" date="2015-09" db="EMBL/GenBank/DDBJ databases">
        <title>Genome announcement of multiple Pseudomonas syringae strains.</title>
        <authorList>
            <person name="Thakur S."/>
            <person name="Wang P.W."/>
            <person name="Gong Y."/>
            <person name="Weir B.S."/>
            <person name="Guttman D.S."/>
        </authorList>
    </citation>
    <scope>NUCLEOTIDE SEQUENCE [LARGE SCALE GENOMIC DNA]</scope>
    <source>
        <strain evidence="1 2">ICMP4531</strain>
    </source>
</reference>
<sequence>MFALTLHAEWFSAWPDRELATRTDNKKRARLPAPVDVKNQLVDEKGD</sequence>
<evidence type="ECO:0000313" key="2">
    <source>
        <dbReference type="Proteomes" id="UP000050557"/>
    </source>
</evidence>
<proteinExistence type="predicted"/>
<dbReference type="EMBL" id="LJQM01000216">
    <property type="protein sequence ID" value="KPX41395.1"/>
    <property type="molecule type" value="Genomic_DNA"/>
</dbReference>
<dbReference type="AlphaFoldDB" id="A0A0P9VSW2"/>
<dbReference type="PATRIC" id="fig|251654.3.peg.5065"/>
<protein>
    <submittedName>
        <fullName evidence="1">Uncharacterized protein</fullName>
    </submittedName>
</protein>
<dbReference type="Proteomes" id="UP000050557">
    <property type="component" value="Unassembled WGS sequence"/>
</dbReference>